<feature type="transmembrane region" description="Helical" evidence="1">
    <location>
        <begin position="141"/>
        <end position="159"/>
    </location>
</feature>
<dbReference type="AlphaFoldDB" id="A0A2W7N5B2"/>
<dbReference type="GO" id="GO:0016747">
    <property type="term" value="F:acyltransferase activity, transferring groups other than amino-acyl groups"/>
    <property type="evidence" value="ECO:0007669"/>
    <property type="project" value="InterPro"/>
</dbReference>
<feature type="transmembrane region" description="Helical" evidence="1">
    <location>
        <begin position="115"/>
        <end position="135"/>
    </location>
</feature>
<reference evidence="3 4" key="1">
    <citation type="submission" date="2018-06" db="EMBL/GenBank/DDBJ databases">
        <title>Genomic Encyclopedia of Archaeal and Bacterial Type Strains, Phase II (KMG-II): from individual species to whole genera.</title>
        <authorList>
            <person name="Goeker M."/>
        </authorList>
    </citation>
    <scope>NUCLEOTIDE SEQUENCE [LARGE SCALE GENOMIC DNA]</scope>
    <source>
        <strain evidence="3 4">DSM 22009</strain>
    </source>
</reference>
<keyword evidence="1" id="KW-0472">Membrane</keyword>
<feature type="transmembrane region" description="Helical" evidence="1">
    <location>
        <begin position="223"/>
        <end position="241"/>
    </location>
</feature>
<gene>
    <name evidence="3" type="ORF">LX81_02531</name>
</gene>
<evidence type="ECO:0000313" key="3">
    <source>
        <dbReference type="EMBL" id="PZX15228.1"/>
    </source>
</evidence>
<feature type="domain" description="Acyltransferase 3" evidence="2">
    <location>
        <begin position="1"/>
        <end position="301"/>
    </location>
</feature>
<proteinExistence type="predicted"/>
<evidence type="ECO:0000256" key="1">
    <source>
        <dbReference type="SAM" id="Phobius"/>
    </source>
</evidence>
<evidence type="ECO:0000313" key="4">
    <source>
        <dbReference type="Proteomes" id="UP000248916"/>
    </source>
</evidence>
<dbReference type="GO" id="GO:0000271">
    <property type="term" value="P:polysaccharide biosynthetic process"/>
    <property type="evidence" value="ECO:0007669"/>
    <property type="project" value="TreeGrafter"/>
</dbReference>
<dbReference type="PANTHER" id="PTHR23028:SF131">
    <property type="entry name" value="BLR2367 PROTEIN"/>
    <property type="match status" value="1"/>
</dbReference>
<protein>
    <submittedName>
        <fullName evidence="3">Peptidoglycan/LPS O-acetylase OafA/YrhL</fullName>
    </submittedName>
</protein>
<feature type="transmembrane region" description="Helical" evidence="1">
    <location>
        <begin position="253"/>
        <end position="271"/>
    </location>
</feature>
<accession>A0A2W7N5B2</accession>
<dbReference type="InterPro" id="IPR050879">
    <property type="entry name" value="Acyltransferase_3"/>
</dbReference>
<evidence type="ECO:0000259" key="2">
    <source>
        <dbReference type="Pfam" id="PF01757"/>
    </source>
</evidence>
<organism evidence="3 4">
    <name type="scientific">Palleronia aestuarii</name>
    <dbReference type="NCBI Taxonomy" id="568105"/>
    <lineage>
        <taxon>Bacteria</taxon>
        <taxon>Pseudomonadati</taxon>
        <taxon>Pseudomonadota</taxon>
        <taxon>Alphaproteobacteria</taxon>
        <taxon>Rhodobacterales</taxon>
        <taxon>Roseobacteraceae</taxon>
        <taxon>Palleronia</taxon>
    </lineage>
</organism>
<feature type="transmembrane region" description="Helical" evidence="1">
    <location>
        <begin position="166"/>
        <end position="187"/>
    </location>
</feature>
<comment type="caution">
    <text evidence="3">The sequence shown here is derived from an EMBL/GenBank/DDBJ whole genome shotgun (WGS) entry which is preliminary data.</text>
</comment>
<dbReference type="PANTHER" id="PTHR23028">
    <property type="entry name" value="ACETYLTRANSFERASE"/>
    <property type="match status" value="1"/>
</dbReference>
<feature type="transmembrane region" description="Helical" evidence="1">
    <location>
        <begin position="193"/>
        <end position="211"/>
    </location>
</feature>
<keyword evidence="1" id="KW-0812">Transmembrane</keyword>
<feature type="transmembrane region" description="Helical" evidence="1">
    <location>
        <begin position="283"/>
        <end position="303"/>
    </location>
</feature>
<name>A0A2W7N5B2_9RHOB</name>
<sequence>MVALYHIQLPVARGELTILSLFERGSVGVDIFFVISGVVIYLVSASKDKLLIGEFASKRFWRIYPPYIAVLCLAVLIACMQSAIGGTSQTYNALSIESLTVSALLLPLSPQIYPIAWTLTLEIVFYGIFCLAFRAGGIRGVIFALLAWYMAAKTYSLYLHDPDGPMIWFLHSVVLEFLFGVVIGILYQRNAVIFAPLAALAGVAGVVLVLTTERIGLGREIEFGLPAALLVYGAVGLRWRVPSFGLLAGESSYILYLIHPLLFSITAVAAARALGVDIYASEAAMLLTVAGLVATAMALTVWVERPYIAWYKSRMVGAPRQTKVAASGTF</sequence>
<feature type="transmembrane region" description="Helical" evidence="1">
    <location>
        <begin position="64"/>
        <end position="84"/>
    </location>
</feature>
<dbReference type="InterPro" id="IPR002656">
    <property type="entry name" value="Acyl_transf_3_dom"/>
</dbReference>
<dbReference type="EMBL" id="QKZL01000010">
    <property type="protein sequence ID" value="PZX15228.1"/>
    <property type="molecule type" value="Genomic_DNA"/>
</dbReference>
<keyword evidence="1" id="KW-1133">Transmembrane helix</keyword>
<feature type="transmembrane region" description="Helical" evidence="1">
    <location>
        <begin position="25"/>
        <end position="43"/>
    </location>
</feature>
<dbReference type="Pfam" id="PF01757">
    <property type="entry name" value="Acyl_transf_3"/>
    <property type="match status" value="1"/>
</dbReference>
<dbReference type="Proteomes" id="UP000248916">
    <property type="component" value="Unassembled WGS sequence"/>
</dbReference>
<dbReference type="GO" id="GO:0016020">
    <property type="term" value="C:membrane"/>
    <property type="evidence" value="ECO:0007669"/>
    <property type="project" value="TreeGrafter"/>
</dbReference>
<keyword evidence="4" id="KW-1185">Reference proteome</keyword>